<dbReference type="EMBL" id="BRXW01000423">
    <property type="protein sequence ID" value="GMH53239.1"/>
    <property type="molecule type" value="Genomic_DNA"/>
</dbReference>
<keyword evidence="2" id="KW-1185">Reference proteome</keyword>
<organism evidence="1 2">
    <name type="scientific">Triparma laevis f. longispina</name>
    <dbReference type="NCBI Taxonomy" id="1714387"/>
    <lineage>
        <taxon>Eukaryota</taxon>
        <taxon>Sar</taxon>
        <taxon>Stramenopiles</taxon>
        <taxon>Ochrophyta</taxon>
        <taxon>Bolidophyceae</taxon>
        <taxon>Parmales</taxon>
        <taxon>Triparmaceae</taxon>
        <taxon>Triparma</taxon>
    </lineage>
</organism>
<dbReference type="Pfam" id="PF13578">
    <property type="entry name" value="Methyltransf_24"/>
    <property type="match status" value="1"/>
</dbReference>
<evidence type="ECO:0008006" key="3">
    <source>
        <dbReference type="Google" id="ProtNLM"/>
    </source>
</evidence>
<dbReference type="Proteomes" id="UP001165122">
    <property type="component" value="Unassembled WGS sequence"/>
</dbReference>
<evidence type="ECO:0000313" key="2">
    <source>
        <dbReference type="Proteomes" id="UP001165122"/>
    </source>
</evidence>
<dbReference type="AlphaFoldDB" id="A0A9W7DR76"/>
<sequence>MEGAVLPPFHTTAEYWHENVQAYISSHSLDHSTYTDLRDAVISRLPAAALDGPGSIGLTRTDLISTLSTWRSKSTSRKINYLEIGCAGGENFTPMSESPIIDIAHCVDPDPKSVSTHKMTSSNFFKTNIQNYDIIFVDGLHQWSTALSDIASSLLTLSPEGVIIVHDSNPRTSSAASPTVPNFEVDKVAWNGDVYKAIVELGSNPNVDVATGYFDEGCAVVIDRPRSKERLLVPREGAAEVLSYEVFDRNRKEFLNLLDWEELMYWIEGEAQPVKI</sequence>
<dbReference type="SUPFAM" id="SSF53335">
    <property type="entry name" value="S-adenosyl-L-methionine-dependent methyltransferases"/>
    <property type="match status" value="1"/>
</dbReference>
<comment type="caution">
    <text evidence="1">The sequence shown here is derived from an EMBL/GenBank/DDBJ whole genome shotgun (WGS) entry which is preliminary data.</text>
</comment>
<dbReference type="Gene3D" id="3.40.50.150">
    <property type="entry name" value="Vaccinia Virus protein VP39"/>
    <property type="match status" value="1"/>
</dbReference>
<accession>A0A9W7DR76</accession>
<evidence type="ECO:0000313" key="1">
    <source>
        <dbReference type="EMBL" id="GMH53239.1"/>
    </source>
</evidence>
<dbReference type="InterPro" id="IPR029063">
    <property type="entry name" value="SAM-dependent_MTases_sf"/>
</dbReference>
<protein>
    <recommendedName>
        <fullName evidence="3">Methyltransferase domain-containing protein</fullName>
    </recommendedName>
</protein>
<dbReference type="OrthoDB" id="205904at2759"/>
<reference evidence="2" key="1">
    <citation type="journal article" date="2023" name="Commun. Biol.">
        <title>Genome analysis of Parmales, the sister group of diatoms, reveals the evolutionary specialization of diatoms from phago-mixotrophs to photoautotrophs.</title>
        <authorList>
            <person name="Ban H."/>
            <person name="Sato S."/>
            <person name="Yoshikawa S."/>
            <person name="Yamada K."/>
            <person name="Nakamura Y."/>
            <person name="Ichinomiya M."/>
            <person name="Sato N."/>
            <person name="Blanc-Mathieu R."/>
            <person name="Endo H."/>
            <person name="Kuwata A."/>
            <person name="Ogata H."/>
        </authorList>
    </citation>
    <scope>NUCLEOTIDE SEQUENCE [LARGE SCALE GENOMIC DNA]</scope>
    <source>
        <strain evidence="2">NIES 3700</strain>
    </source>
</reference>
<gene>
    <name evidence="1" type="ORF">TrLO_g11730</name>
</gene>
<name>A0A9W7DR76_9STRA</name>
<proteinExistence type="predicted"/>